<keyword evidence="3" id="KW-1185">Reference proteome</keyword>
<dbReference type="EMBL" id="KZ679130">
    <property type="protein sequence ID" value="PTB77466.1"/>
    <property type="molecule type" value="Genomic_DNA"/>
</dbReference>
<gene>
    <name evidence="2" type="ORF">M440DRAFT_1212947</name>
</gene>
<dbReference type="AlphaFoldDB" id="A0A2T4C7C3"/>
<feature type="compositionally biased region" description="Polar residues" evidence="1">
    <location>
        <begin position="7"/>
        <end position="18"/>
    </location>
</feature>
<dbReference type="Proteomes" id="UP000240760">
    <property type="component" value="Unassembled WGS sequence"/>
</dbReference>
<reference evidence="2 3" key="1">
    <citation type="submission" date="2016-07" db="EMBL/GenBank/DDBJ databases">
        <title>Multiple horizontal gene transfer events from other fungi enriched the ability of initially mycotrophic Trichoderma (Ascomycota) to feed on dead plant biomass.</title>
        <authorList>
            <consortium name="DOE Joint Genome Institute"/>
            <person name="Aerts A."/>
            <person name="Atanasova L."/>
            <person name="Chenthamara K."/>
            <person name="Zhang J."/>
            <person name="Grujic M."/>
            <person name="Henrissat B."/>
            <person name="Kuo A."/>
            <person name="Salamov A."/>
            <person name="Lipzen A."/>
            <person name="Labutti K."/>
            <person name="Barry K."/>
            <person name="Miao Y."/>
            <person name="Rahimi M.J."/>
            <person name="Shen Q."/>
            <person name="Grigoriev I.V."/>
            <person name="Kubicek C.P."/>
            <person name="Druzhinina I.S."/>
        </authorList>
    </citation>
    <scope>NUCLEOTIDE SEQUENCE [LARGE SCALE GENOMIC DNA]</scope>
    <source>
        <strain evidence="2 3">ATCC 18648</strain>
    </source>
</reference>
<sequence>MRLKQAGRQTGRQAGSSQTRRRFESSWRRIFDAFFVFVFSESAFARCSCASEQESLFLRTLFASPVCRLRCELARRRVHVPRSLLLCLFFFLASGVSSNVRNAQCEKERVIHVWDNQARKHHTTRICRLGANSRSAILRAFYWTRGSVAMPCRVS</sequence>
<organism evidence="2 3">
    <name type="scientific">Trichoderma longibrachiatum ATCC 18648</name>
    <dbReference type="NCBI Taxonomy" id="983965"/>
    <lineage>
        <taxon>Eukaryota</taxon>
        <taxon>Fungi</taxon>
        <taxon>Dikarya</taxon>
        <taxon>Ascomycota</taxon>
        <taxon>Pezizomycotina</taxon>
        <taxon>Sordariomycetes</taxon>
        <taxon>Hypocreomycetidae</taxon>
        <taxon>Hypocreales</taxon>
        <taxon>Hypocreaceae</taxon>
        <taxon>Trichoderma</taxon>
    </lineage>
</organism>
<protein>
    <submittedName>
        <fullName evidence="2">Uncharacterized protein</fullName>
    </submittedName>
</protein>
<evidence type="ECO:0000313" key="3">
    <source>
        <dbReference type="Proteomes" id="UP000240760"/>
    </source>
</evidence>
<proteinExistence type="predicted"/>
<feature type="region of interest" description="Disordered" evidence="1">
    <location>
        <begin position="1"/>
        <end position="20"/>
    </location>
</feature>
<evidence type="ECO:0000256" key="1">
    <source>
        <dbReference type="SAM" id="MobiDB-lite"/>
    </source>
</evidence>
<evidence type="ECO:0000313" key="2">
    <source>
        <dbReference type="EMBL" id="PTB77466.1"/>
    </source>
</evidence>
<accession>A0A2T4C7C3</accession>
<name>A0A2T4C7C3_TRILO</name>